<dbReference type="RefSeq" id="WP_085671244.1">
    <property type="nucleotide sequence ID" value="NZ_JACKRU010000842.1"/>
</dbReference>
<protein>
    <recommendedName>
        <fullName evidence="3">Three-Cys-motif partner protein TcmP</fullName>
    </recommendedName>
</protein>
<dbReference type="EMBL" id="LQPW01000107">
    <property type="protein sequence ID" value="ORW99664.1"/>
    <property type="molecule type" value="Genomic_DNA"/>
</dbReference>
<reference evidence="1 2" key="1">
    <citation type="submission" date="2016-01" db="EMBL/GenBank/DDBJ databases">
        <title>The new phylogeny of the genus Mycobacterium.</title>
        <authorList>
            <person name="Tarcisio F."/>
            <person name="Conor M."/>
            <person name="Antonella G."/>
            <person name="Elisabetta G."/>
            <person name="Giulia F.S."/>
            <person name="Sara T."/>
            <person name="Anna F."/>
            <person name="Clotilde B."/>
            <person name="Roberto B."/>
            <person name="Veronica D.S."/>
            <person name="Fabio R."/>
            <person name="Monica P."/>
            <person name="Olivier J."/>
            <person name="Enrico T."/>
            <person name="Nicola S."/>
        </authorList>
    </citation>
    <scope>NUCLEOTIDE SEQUENCE [LARGE SCALE GENOMIC DNA]</scope>
    <source>
        <strain evidence="1 2">DSM 44166</strain>
    </source>
</reference>
<sequence>MSGKNPVPWEADPHTKTKHALYRQYLGKWMPIMVNGWGANITYAEGFAGPGVYLDGAPGSPVIALQTLVGNPKIRTKVKTGGIRFIFVDHDQRCISMLPGELSKAAAPVPLDELAQHGVHVSIEKGECEPRLAEVLTRENAWKRPILAVLDTWGGAVSFDLVRRIADNPGSEVIITMKPQYFSRFANASDITHGDKVFGGTAWREVAQQSSEAKERWLLQRYRGSVHAAGFPYVLDFELVDARGESLFLVFGTTHPKGLTKMKEAMWEVDDIAGIGYRDPRDPAQQTLAIELEPHTAPLRRLVVDHLNLLPGNRSPIHEIRKFALYNTVFKESQAMVVVREMVSSGLLIRADGVPTDAGLSFQHVVSLPTAG</sequence>
<name>A0A1X2EEY7_MYCSZ</name>
<evidence type="ECO:0008006" key="3">
    <source>
        <dbReference type="Google" id="ProtNLM"/>
    </source>
</evidence>
<accession>A0A1X2EEY7</accession>
<keyword evidence="2" id="KW-1185">Reference proteome</keyword>
<dbReference type="OrthoDB" id="5070486at2"/>
<dbReference type="InterPro" id="IPR031009">
    <property type="entry name" value="Tcm_partner"/>
</dbReference>
<evidence type="ECO:0000313" key="2">
    <source>
        <dbReference type="Proteomes" id="UP000193317"/>
    </source>
</evidence>
<dbReference type="Proteomes" id="UP000193317">
    <property type="component" value="Unassembled WGS sequence"/>
</dbReference>
<evidence type="ECO:0000313" key="1">
    <source>
        <dbReference type="EMBL" id="ORW99664.1"/>
    </source>
</evidence>
<comment type="caution">
    <text evidence="1">The sequence shown here is derived from an EMBL/GenBank/DDBJ whole genome shotgun (WGS) entry which is preliminary data.</text>
</comment>
<dbReference type="NCBIfam" id="TIGR04474">
    <property type="entry name" value="tcm_partner"/>
    <property type="match status" value="1"/>
</dbReference>
<gene>
    <name evidence="1" type="ORF">AWC27_02250</name>
</gene>
<dbReference type="AlphaFoldDB" id="A0A1X2EEY7"/>
<organism evidence="1 2">
    <name type="scientific">Mycobacterium szulgai</name>
    <dbReference type="NCBI Taxonomy" id="1787"/>
    <lineage>
        <taxon>Bacteria</taxon>
        <taxon>Bacillati</taxon>
        <taxon>Actinomycetota</taxon>
        <taxon>Actinomycetes</taxon>
        <taxon>Mycobacteriales</taxon>
        <taxon>Mycobacteriaceae</taxon>
        <taxon>Mycobacterium</taxon>
    </lineage>
</organism>
<proteinExistence type="predicted"/>